<dbReference type="Pfam" id="PF14014">
    <property type="entry name" value="DUF4230"/>
    <property type="match status" value="1"/>
</dbReference>
<sequence length="212" mass="24343">MRLLYVLRKLIFPLIIFILTFLAWKAWRDPVKEFFGVNKKPEVEVTHNTILTKIEEMGKLELVRYNFKDVVEYSKEVSRFLPNSKVALIVSGEAVGCIDLQKLQASDLQFLGDSVLHISLPAPEICYYRVNHTESKVFGKENTYFQDAELVDEGYKFAEKNVKQAALNSGILKQTSINAEKILKPMLENMTGRKVYLMPKTTMQAPPVPKKR</sequence>
<protein>
    <submittedName>
        <fullName evidence="1">DUF4230 domain-containing protein</fullName>
    </submittedName>
</protein>
<dbReference type="InterPro" id="IPR025324">
    <property type="entry name" value="DUF4230"/>
</dbReference>
<name>A0A6P1NZ98_9BACT</name>
<dbReference type="EMBL" id="CP047897">
    <property type="protein sequence ID" value="QHL88360.1"/>
    <property type="molecule type" value="Genomic_DNA"/>
</dbReference>
<proteinExistence type="predicted"/>
<dbReference type="AlphaFoldDB" id="A0A6P1NZ98"/>
<evidence type="ECO:0000313" key="1">
    <source>
        <dbReference type="EMBL" id="QHL88360.1"/>
    </source>
</evidence>
<dbReference type="Proteomes" id="UP000464214">
    <property type="component" value="Chromosome"/>
</dbReference>
<gene>
    <name evidence="1" type="ORF">GU926_13330</name>
</gene>
<evidence type="ECO:0000313" key="2">
    <source>
        <dbReference type="Proteomes" id="UP000464214"/>
    </source>
</evidence>
<organism evidence="1 2">
    <name type="scientific">Nibribacter ruber</name>
    <dbReference type="NCBI Taxonomy" id="2698458"/>
    <lineage>
        <taxon>Bacteria</taxon>
        <taxon>Pseudomonadati</taxon>
        <taxon>Bacteroidota</taxon>
        <taxon>Cytophagia</taxon>
        <taxon>Cytophagales</taxon>
        <taxon>Hymenobacteraceae</taxon>
        <taxon>Nibribacter</taxon>
    </lineage>
</organism>
<reference evidence="1 2" key="1">
    <citation type="submission" date="2020-01" db="EMBL/GenBank/DDBJ databases">
        <authorList>
            <person name="Kim M."/>
        </authorList>
    </citation>
    <scope>NUCLEOTIDE SEQUENCE [LARGE SCALE GENOMIC DNA]</scope>
    <source>
        <strain evidence="1 2">BT10</strain>
    </source>
</reference>
<accession>A0A6P1NZ98</accession>
<dbReference type="KEGG" id="nib:GU926_13330"/>
<keyword evidence="2" id="KW-1185">Reference proteome</keyword>